<reference evidence="2" key="2">
    <citation type="submission" date="2016-06" db="EMBL/GenBank/DDBJ databases">
        <title>The genome of a short-lived fish provides insights into sex chromosome evolution and the genetic control of aging.</title>
        <authorList>
            <person name="Reichwald K."/>
            <person name="Felder M."/>
            <person name="Petzold A."/>
            <person name="Koch P."/>
            <person name="Groth M."/>
            <person name="Platzer M."/>
        </authorList>
    </citation>
    <scope>NUCLEOTIDE SEQUENCE</scope>
    <source>
        <tissue evidence="2">Brain</tissue>
    </source>
</reference>
<keyword evidence="1" id="KW-0812">Transmembrane</keyword>
<dbReference type="EMBL" id="HAEB01001345">
    <property type="protein sequence ID" value="SBQ47820.1"/>
    <property type="molecule type" value="Transcribed_RNA"/>
</dbReference>
<proteinExistence type="predicted"/>
<name>A0A1A8ELX9_9TELE</name>
<feature type="non-terminal residue" evidence="2">
    <location>
        <position position="46"/>
    </location>
</feature>
<gene>
    <name evidence="2" type="primary">Nfu_g_1_006235</name>
</gene>
<organism evidence="2">
    <name type="scientific">Nothobranchius korthausae</name>
    <dbReference type="NCBI Taxonomy" id="1143690"/>
    <lineage>
        <taxon>Eukaryota</taxon>
        <taxon>Metazoa</taxon>
        <taxon>Chordata</taxon>
        <taxon>Craniata</taxon>
        <taxon>Vertebrata</taxon>
        <taxon>Euteleostomi</taxon>
        <taxon>Actinopterygii</taxon>
        <taxon>Neopterygii</taxon>
        <taxon>Teleostei</taxon>
        <taxon>Neoteleostei</taxon>
        <taxon>Acanthomorphata</taxon>
        <taxon>Ovalentaria</taxon>
        <taxon>Atherinomorphae</taxon>
        <taxon>Cyprinodontiformes</taxon>
        <taxon>Nothobranchiidae</taxon>
        <taxon>Nothobranchius</taxon>
    </lineage>
</organism>
<protein>
    <submittedName>
        <fullName evidence="2">Uncharacterized protein</fullName>
    </submittedName>
</protein>
<keyword evidence="1" id="KW-1133">Transmembrane helix</keyword>
<feature type="transmembrane region" description="Helical" evidence="1">
    <location>
        <begin position="23"/>
        <end position="45"/>
    </location>
</feature>
<accession>A0A1A8ELX9</accession>
<keyword evidence="1" id="KW-0472">Membrane</keyword>
<reference evidence="2" key="1">
    <citation type="submission" date="2016-05" db="EMBL/GenBank/DDBJ databases">
        <authorList>
            <person name="Lavstsen T."/>
            <person name="Jespersen J.S."/>
        </authorList>
    </citation>
    <scope>NUCLEOTIDE SEQUENCE</scope>
    <source>
        <tissue evidence="2">Brain</tissue>
    </source>
</reference>
<evidence type="ECO:0000313" key="2">
    <source>
        <dbReference type="EMBL" id="SBQ47820.1"/>
    </source>
</evidence>
<dbReference type="AlphaFoldDB" id="A0A1A8ELX9"/>
<evidence type="ECO:0000256" key="1">
    <source>
        <dbReference type="SAM" id="Phobius"/>
    </source>
</evidence>
<sequence>TLCLCSSLSDPCRPAVVPYLPLFVLKSFFSLPVYLLLLLTCVWVLL</sequence>
<feature type="non-terminal residue" evidence="2">
    <location>
        <position position="1"/>
    </location>
</feature>